<evidence type="ECO:0000313" key="1">
    <source>
        <dbReference type="EMBL" id="MBJ6594165.1"/>
    </source>
</evidence>
<dbReference type="RefSeq" id="WP_199026798.1">
    <property type="nucleotide sequence ID" value="NZ_JAELXN010000003.1"/>
</dbReference>
<dbReference type="AlphaFoldDB" id="A0A8I1FY55"/>
<evidence type="ECO:0000313" key="2">
    <source>
        <dbReference type="Proteomes" id="UP000641429"/>
    </source>
</evidence>
<reference evidence="1" key="1">
    <citation type="submission" date="2020-12" db="EMBL/GenBank/DDBJ databases">
        <title>Molecular epidemiology of VIM- metallo-b-lactamase-producing Enterobacter cloacae complex isolated in France between 2015 and 2018.</title>
        <authorList>
            <person name="Emeraud C."/>
            <person name="Petit C."/>
            <person name="Bonnin R."/>
            <person name="Naas T."/>
            <person name="Dortet L."/>
        </authorList>
    </citation>
    <scope>NUCLEOTIDE SEQUENCE</scope>
    <source>
        <strain evidence="1">170C2</strain>
    </source>
</reference>
<dbReference type="Proteomes" id="UP000641429">
    <property type="component" value="Unassembled WGS sequence"/>
</dbReference>
<organism evidence="1 2">
    <name type="scientific">Enterobacter asburiae</name>
    <dbReference type="NCBI Taxonomy" id="61645"/>
    <lineage>
        <taxon>Bacteria</taxon>
        <taxon>Pseudomonadati</taxon>
        <taxon>Pseudomonadota</taxon>
        <taxon>Gammaproteobacteria</taxon>
        <taxon>Enterobacterales</taxon>
        <taxon>Enterobacteriaceae</taxon>
        <taxon>Enterobacter</taxon>
        <taxon>Enterobacter cloacae complex</taxon>
    </lineage>
</organism>
<proteinExistence type="predicted"/>
<sequence length="69" mass="8018">MTFEQYMAEIRSINEQLQDISNKTANQALANCANSSNPLFVDLMRRQADLTLRSHKLTEKMMEQLDIEK</sequence>
<comment type="caution">
    <text evidence="1">The sequence shown here is derived from an EMBL/GenBank/DDBJ whole genome shotgun (WGS) entry which is preliminary data.</text>
</comment>
<protein>
    <submittedName>
        <fullName evidence="1">Uncharacterized protein</fullName>
    </submittedName>
</protein>
<dbReference type="EMBL" id="JAELXN010000003">
    <property type="protein sequence ID" value="MBJ6594165.1"/>
    <property type="molecule type" value="Genomic_DNA"/>
</dbReference>
<accession>A0A8I1FY55</accession>
<name>A0A8I1FY55_ENTAS</name>
<gene>
    <name evidence="1" type="ORF">JGT27_00495</name>
</gene>